<dbReference type="EMBL" id="CP107027">
    <property type="protein sequence ID" value="UYG94564.1"/>
    <property type="molecule type" value="Genomic_DNA"/>
</dbReference>
<comment type="subcellular location">
    <subcellularLocation>
        <location evidence="1">Membrane</location>
        <topology evidence="1">Multi-pass membrane protein</topology>
    </subcellularLocation>
</comment>
<dbReference type="Proteomes" id="UP001163104">
    <property type="component" value="Chromosome"/>
</dbReference>
<evidence type="ECO:0000256" key="3">
    <source>
        <dbReference type="ARBA" id="ARBA00022692"/>
    </source>
</evidence>
<proteinExistence type="inferred from homology"/>
<evidence type="ECO:0000256" key="5">
    <source>
        <dbReference type="ARBA" id="ARBA00023136"/>
    </source>
</evidence>
<reference evidence="7" key="1">
    <citation type="submission" date="2022-10" db="EMBL/GenBank/DDBJ databases">
        <title>Mechanism of multi-heavy metal repair in Cytobacillus Firmus M7.</title>
        <authorList>
            <person name="Li X."/>
            <person name="Yu C."/>
        </authorList>
    </citation>
    <scope>NUCLEOTIDE SEQUENCE</scope>
    <source>
        <strain evidence="7">M7</strain>
    </source>
</reference>
<dbReference type="PANTHER" id="PTHR13353">
    <property type="entry name" value="TRANSMEMBRANE PROTEIN 19"/>
    <property type="match status" value="1"/>
</dbReference>
<sequence length="262" mass="28248">MFESIAIIIFILITSLAGYYFRLLTFSGSIAAFIVGAAAGWGFGFYGLLVLGFFFASSSFWSKFKSHKKKEFENKHAKGSRRDWQQVAANGGIAAIASIFNLLDPSQVWLIMFLIGLAAANSDTWASEIGSLSQKLPISLKTWRTIETGTSGAVSSLGTLAALSGSFILALLSNVLFDISTYEVLLIGVFGFAGNLIDSLLGAFFQAEYKCPLCSSIVETAQHCGQTAFLIKGWHFADNDFVNFFSGLASASVGMLLYILLA</sequence>
<feature type="transmembrane region" description="Helical" evidence="6">
    <location>
        <begin position="41"/>
        <end position="62"/>
    </location>
</feature>
<evidence type="ECO:0000313" key="7">
    <source>
        <dbReference type="EMBL" id="UYG94564.1"/>
    </source>
</evidence>
<feature type="transmembrane region" description="Helical" evidence="6">
    <location>
        <begin position="7"/>
        <end position="35"/>
    </location>
</feature>
<keyword evidence="5 6" id="KW-0472">Membrane</keyword>
<accession>A0AA46P4I5</accession>
<evidence type="ECO:0000256" key="1">
    <source>
        <dbReference type="ARBA" id="ARBA00004141"/>
    </source>
</evidence>
<dbReference type="Pfam" id="PF01940">
    <property type="entry name" value="DUF92"/>
    <property type="match status" value="1"/>
</dbReference>
<gene>
    <name evidence="7" type="ORF">OD459_20600</name>
</gene>
<organism evidence="7 8">
    <name type="scientific">Cytobacillus firmus</name>
    <name type="common">Bacillus firmus</name>
    <dbReference type="NCBI Taxonomy" id="1399"/>
    <lineage>
        <taxon>Bacteria</taxon>
        <taxon>Bacillati</taxon>
        <taxon>Bacillota</taxon>
        <taxon>Bacilli</taxon>
        <taxon>Bacillales</taxon>
        <taxon>Bacillaceae</taxon>
        <taxon>Cytobacillus</taxon>
    </lineage>
</organism>
<feature type="transmembrane region" description="Helical" evidence="6">
    <location>
        <begin position="241"/>
        <end position="261"/>
    </location>
</feature>
<protein>
    <submittedName>
        <fullName evidence="7">DUF92 domain-containing protein</fullName>
    </submittedName>
</protein>
<keyword evidence="3 6" id="KW-0812">Transmembrane</keyword>
<dbReference type="GO" id="GO:0016020">
    <property type="term" value="C:membrane"/>
    <property type="evidence" value="ECO:0007669"/>
    <property type="project" value="UniProtKB-SubCell"/>
</dbReference>
<dbReference type="AlphaFoldDB" id="A0AA46P4I5"/>
<comment type="similarity">
    <text evidence="2">Belongs to the TMEM19 family.</text>
</comment>
<feature type="transmembrane region" description="Helical" evidence="6">
    <location>
        <begin position="153"/>
        <end position="172"/>
    </location>
</feature>
<dbReference type="InterPro" id="IPR002794">
    <property type="entry name" value="DUF92_TMEM19"/>
</dbReference>
<keyword evidence="4 6" id="KW-1133">Transmembrane helix</keyword>
<dbReference type="RefSeq" id="WP_048011121.1">
    <property type="nucleotide sequence ID" value="NZ_CP085390.1"/>
</dbReference>
<feature type="transmembrane region" description="Helical" evidence="6">
    <location>
        <begin position="184"/>
        <end position="205"/>
    </location>
</feature>
<evidence type="ECO:0000256" key="2">
    <source>
        <dbReference type="ARBA" id="ARBA00009012"/>
    </source>
</evidence>
<evidence type="ECO:0000313" key="8">
    <source>
        <dbReference type="Proteomes" id="UP001163104"/>
    </source>
</evidence>
<evidence type="ECO:0000256" key="6">
    <source>
        <dbReference type="SAM" id="Phobius"/>
    </source>
</evidence>
<evidence type="ECO:0000256" key="4">
    <source>
        <dbReference type="ARBA" id="ARBA00022989"/>
    </source>
</evidence>
<name>A0AA46P4I5_CYTFI</name>
<dbReference type="PANTHER" id="PTHR13353:SF5">
    <property type="entry name" value="TRANSMEMBRANE PROTEIN 19"/>
    <property type="match status" value="1"/>
</dbReference>